<feature type="binding site" evidence="15">
    <location>
        <position position="75"/>
    </location>
    <ligand>
        <name>Ca(2+)</name>
        <dbReference type="ChEBI" id="CHEBI:29108"/>
        <label>1</label>
    </ligand>
</feature>
<feature type="active site" description="Proton acceptor" evidence="13">
    <location>
        <position position="65"/>
    </location>
</feature>
<evidence type="ECO:0000256" key="4">
    <source>
        <dbReference type="ARBA" id="ARBA00022617"/>
    </source>
</evidence>
<keyword evidence="18" id="KW-0964">Secreted</keyword>
<feature type="binding site" evidence="15">
    <location>
        <position position="241"/>
    </location>
    <ligand>
        <name>Ca(2+)</name>
        <dbReference type="ChEBI" id="CHEBI:29108"/>
        <label>2</label>
    </ligand>
</feature>
<feature type="binding site" evidence="15">
    <location>
        <position position="66"/>
    </location>
    <ligand>
        <name>Ca(2+)</name>
        <dbReference type="ChEBI" id="CHEBI:29108"/>
        <label>1</label>
    </ligand>
</feature>
<feature type="chain" id="PRO_5044044740" description="Peroxidase" evidence="18">
    <location>
        <begin position="21"/>
        <end position="325"/>
    </location>
</feature>
<keyword evidence="4 18" id="KW-0349">Heme</keyword>
<protein>
    <recommendedName>
        <fullName evidence="18">Peroxidase</fullName>
        <ecNumber evidence="18">1.11.1.7</ecNumber>
    </recommendedName>
</protein>
<evidence type="ECO:0000256" key="18">
    <source>
        <dbReference type="RuleBase" id="RU362060"/>
    </source>
</evidence>
<dbReference type="Pfam" id="PF00141">
    <property type="entry name" value="peroxidase"/>
    <property type="match status" value="1"/>
</dbReference>
<dbReference type="GO" id="GO:0005576">
    <property type="term" value="C:extracellular region"/>
    <property type="evidence" value="ECO:0007669"/>
    <property type="project" value="UniProtKB-SubCell"/>
</dbReference>
<accession>A0AB40BA76</accession>
<keyword evidence="20" id="KW-1185">Reference proteome</keyword>
<comment type="subcellular location">
    <subcellularLocation>
        <location evidence="18">Secreted</location>
    </subcellularLocation>
</comment>
<feature type="binding site" evidence="15">
    <location>
        <position position="190"/>
    </location>
    <ligand>
        <name>Ca(2+)</name>
        <dbReference type="ChEBI" id="CHEBI:29108"/>
        <label>2</label>
    </ligand>
</feature>
<dbReference type="GO" id="GO:0042744">
    <property type="term" value="P:hydrogen peroxide catabolic process"/>
    <property type="evidence" value="ECO:0007669"/>
    <property type="project" value="UniProtKB-KW"/>
</dbReference>
<proteinExistence type="inferred from homology"/>
<dbReference type="Gene3D" id="1.10.420.10">
    <property type="entry name" value="Peroxidase, domain 2"/>
    <property type="match status" value="1"/>
</dbReference>
<feature type="signal peptide" evidence="18">
    <location>
        <begin position="1"/>
        <end position="20"/>
    </location>
</feature>
<evidence type="ECO:0000313" key="20">
    <source>
        <dbReference type="Proteomes" id="UP001515500"/>
    </source>
</evidence>
<keyword evidence="10" id="KW-0325">Glycoprotein</keyword>
<evidence type="ECO:0000256" key="13">
    <source>
        <dbReference type="PIRSR" id="PIRSR600823-1"/>
    </source>
</evidence>
<evidence type="ECO:0000256" key="5">
    <source>
        <dbReference type="ARBA" id="ARBA00022723"/>
    </source>
</evidence>
<feature type="disulfide bond" evidence="17">
    <location>
        <begin position="34"/>
        <end position="111"/>
    </location>
</feature>
<dbReference type="PRINTS" id="PR00461">
    <property type="entry name" value="PLPEROXIDASE"/>
</dbReference>
<dbReference type="Gene3D" id="1.10.520.10">
    <property type="match status" value="1"/>
</dbReference>
<dbReference type="FunFam" id="1.10.520.10:FF:000001">
    <property type="entry name" value="Peroxidase"/>
    <property type="match status" value="1"/>
</dbReference>
<comment type="cofactor">
    <cofactor evidence="15 18">
        <name>heme b</name>
        <dbReference type="ChEBI" id="CHEBI:60344"/>
    </cofactor>
    <text evidence="15 18">Binds 1 heme b (iron(II)-protoporphyrin IX) group per subunit.</text>
</comment>
<evidence type="ECO:0000256" key="11">
    <source>
        <dbReference type="ARBA" id="ARBA00023283"/>
    </source>
</evidence>
<keyword evidence="18" id="KW-0732">Signal</keyword>
<feature type="site" description="Transition state stabilizer" evidence="16">
    <location>
        <position position="61"/>
    </location>
</feature>
<evidence type="ECO:0000256" key="16">
    <source>
        <dbReference type="PIRSR" id="PIRSR600823-4"/>
    </source>
</evidence>
<dbReference type="RefSeq" id="XP_039124189.1">
    <property type="nucleotide sequence ID" value="XM_039268255.1"/>
</dbReference>
<feature type="binding site" evidence="15">
    <location>
        <position position="73"/>
    </location>
    <ligand>
        <name>Ca(2+)</name>
        <dbReference type="ChEBI" id="CHEBI:29108"/>
        <label>1</label>
    </ligand>
</feature>
<reference evidence="21" key="1">
    <citation type="submission" date="2025-08" db="UniProtKB">
        <authorList>
            <consortium name="RefSeq"/>
        </authorList>
    </citation>
    <scope>IDENTIFICATION</scope>
</reference>
<keyword evidence="7 18" id="KW-0560">Oxidoreductase</keyword>
<dbReference type="GO" id="GO:0006979">
    <property type="term" value="P:response to oxidative stress"/>
    <property type="evidence" value="ECO:0007669"/>
    <property type="project" value="UniProtKB-UniRule"/>
</dbReference>
<dbReference type="FunFam" id="1.10.420.10:FF:000001">
    <property type="entry name" value="Peroxidase"/>
    <property type="match status" value="1"/>
</dbReference>
<dbReference type="GO" id="GO:0140825">
    <property type="term" value="F:lactoperoxidase activity"/>
    <property type="evidence" value="ECO:0007669"/>
    <property type="project" value="UniProtKB-EC"/>
</dbReference>
<sequence length="325" mass="34813">MKKACVFVALLLVLFLSVFGVQSQLSTDFYSSSCPNVLKVVRREVFKALQTEMRMGASLLRLHFHDCFVNGCDGSILLDGSDSEKLAAPNLNSARGFDVVDTIKTAVENECNGTVSCADILAIAARDSVVLSGGNSWKVLLGRRDGLIANQSGANSGLPSPFDSINTIITKFNNVGLNVTDVVSLSGGHTIGRARCVLFSNRLFNFSGTGAPDSTMDTDMVADLQKLCPQNGDGNVTTALDRNSTDVFDNHYFKNLLNNKGLLSSDQGLFSSADGVAATKSLVESYSSDSSLFMTDFVNSMIKMGNISPLTGSNEEIRKNCRVVN</sequence>
<comment type="cofactor">
    <cofactor evidence="15 18">
        <name>Ca(2+)</name>
        <dbReference type="ChEBI" id="CHEBI:29108"/>
    </cofactor>
    <text evidence="15 18">Binds 2 calcium ions per subunit.</text>
</comment>
<dbReference type="InterPro" id="IPR010255">
    <property type="entry name" value="Haem_peroxidase_sf"/>
</dbReference>
<dbReference type="PANTHER" id="PTHR31388">
    <property type="entry name" value="PEROXIDASE 72-RELATED"/>
    <property type="match status" value="1"/>
</dbReference>
<feature type="domain" description="Plant heme peroxidase family profile" evidence="19">
    <location>
        <begin position="24"/>
        <end position="325"/>
    </location>
</feature>
<evidence type="ECO:0000256" key="9">
    <source>
        <dbReference type="ARBA" id="ARBA00023157"/>
    </source>
</evidence>
<dbReference type="PROSITE" id="PS00436">
    <property type="entry name" value="PEROXIDASE_2"/>
    <property type="match status" value="1"/>
</dbReference>
<name>A0AB40BA76_DIOCR</name>
<feature type="disulfide bond" evidence="17">
    <location>
        <begin position="117"/>
        <end position="321"/>
    </location>
</feature>
<evidence type="ECO:0000256" key="1">
    <source>
        <dbReference type="ARBA" id="ARBA00000189"/>
    </source>
</evidence>
<keyword evidence="9 17" id="KW-1015">Disulfide bond</keyword>
<dbReference type="PRINTS" id="PR00458">
    <property type="entry name" value="PEROXIDASE"/>
</dbReference>
<evidence type="ECO:0000256" key="12">
    <source>
        <dbReference type="ARBA" id="ARBA00023324"/>
    </source>
</evidence>
<dbReference type="GO" id="GO:0020037">
    <property type="term" value="F:heme binding"/>
    <property type="evidence" value="ECO:0007669"/>
    <property type="project" value="UniProtKB-UniRule"/>
</dbReference>
<gene>
    <name evidence="21" type="primary">LOC120260703</name>
</gene>
<evidence type="ECO:0000256" key="7">
    <source>
        <dbReference type="ARBA" id="ARBA00023002"/>
    </source>
</evidence>
<feature type="binding site" evidence="15">
    <location>
        <position position="71"/>
    </location>
    <ligand>
        <name>Ca(2+)</name>
        <dbReference type="ChEBI" id="CHEBI:29108"/>
        <label>1</label>
    </ligand>
</feature>
<dbReference type="PROSITE" id="PS50873">
    <property type="entry name" value="PEROXIDASE_4"/>
    <property type="match status" value="1"/>
</dbReference>
<dbReference type="PANTHER" id="PTHR31388:SF6">
    <property type="entry name" value="PEROXIDASE"/>
    <property type="match status" value="1"/>
</dbReference>
<evidence type="ECO:0000256" key="15">
    <source>
        <dbReference type="PIRSR" id="PIRSR600823-3"/>
    </source>
</evidence>
<evidence type="ECO:0000259" key="19">
    <source>
        <dbReference type="PROSITE" id="PS50873"/>
    </source>
</evidence>
<evidence type="ECO:0000256" key="3">
    <source>
        <dbReference type="ARBA" id="ARBA00022559"/>
    </source>
</evidence>
<evidence type="ECO:0000256" key="10">
    <source>
        <dbReference type="ARBA" id="ARBA00023180"/>
    </source>
</evidence>
<keyword evidence="8 15" id="KW-0408">Iron</keyword>
<dbReference type="AlphaFoldDB" id="A0AB40BA76"/>
<dbReference type="GeneID" id="120260703"/>
<organism evidence="20 21">
    <name type="scientific">Dioscorea cayennensis subsp. rotundata</name>
    <name type="common">White Guinea yam</name>
    <name type="synonym">Dioscorea rotundata</name>
    <dbReference type="NCBI Taxonomy" id="55577"/>
    <lineage>
        <taxon>Eukaryota</taxon>
        <taxon>Viridiplantae</taxon>
        <taxon>Streptophyta</taxon>
        <taxon>Embryophyta</taxon>
        <taxon>Tracheophyta</taxon>
        <taxon>Spermatophyta</taxon>
        <taxon>Magnoliopsida</taxon>
        <taxon>Liliopsida</taxon>
        <taxon>Dioscoreales</taxon>
        <taxon>Dioscoreaceae</taxon>
        <taxon>Dioscorea</taxon>
    </lineage>
</organism>
<feature type="binding site" evidence="15">
    <location>
        <position position="249"/>
    </location>
    <ligand>
        <name>Ca(2+)</name>
        <dbReference type="ChEBI" id="CHEBI:29108"/>
        <label>2</label>
    </ligand>
</feature>
<comment type="similarity">
    <text evidence="2">Belongs to the peroxidase family. Ascorbate peroxidase subfamily.</text>
</comment>
<dbReference type="InterPro" id="IPR033905">
    <property type="entry name" value="Secretory_peroxidase"/>
</dbReference>
<dbReference type="Proteomes" id="UP001515500">
    <property type="component" value="Chromosome 5"/>
</dbReference>
<keyword evidence="3 18" id="KW-0575">Peroxidase</keyword>
<evidence type="ECO:0000256" key="17">
    <source>
        <dbReference type="PIRSR" id="PIRSR600823-5"/>
    </source>
</evidence>
<feature type="binding site" evidence="15">
    <location>
        <position position="69"/>
    </location>
    <ligand>
        <name>Ca(2+)</name>
        <dbReference type="ChEBI" id="CHEBI:29108"/>
        <label>1</label>
    </ligand>
</feature>
<evidence type="ECO:0000256" key="2">
    <source>
        <dbReference type="ARBA" id="ARBA00006873"/>
    </source>
</evidence>
<dbReference type="EC" id="1.11.1.7" evidence="18"/>
<comment type="similarity">
    <text evidence="18">Belongs to the peroxidase family. Classical plant (class III) peroxidase subfamily.</text>
</comment>
<dbReference type="CDD" id="cd00693">
    <property type="entry name" value="secretory_peroxidase"/>
    <property type="match status" value="1"/>
</dbReference>
<dbReference type="PROSITE" id="PS00435">
    <property type="entry name" value="PEROXIDASE_1"/>
    <property type="match status" value="1"/>
</dbReference>
<feature type="disulfide bond" evidence="17">
    <location>
        <begin position="196"/>
        <end position="228"/>
    </location>
</feature>
<evidence type="ECO:0000256" key="8">
    <source>
        <dbReference type="ARBA" id="ARBA00023004"/>
    </source>
</evidence>
<keyword evidence="6 15" id="KW-0106">Calcium</keyword>
<evidence type="ECO:0000256" key="14">
    <source>
        <dbReference type="PIRSR" id="PIRSR600823-2"/>
    </source>
</evidence>
<feature type="binding site" description="axial binding residue" evidence="15">
    <location>
        <position position="189"/>
    </location>
    <ligand>
        <name>heme b</name>
        <dbReference type="ChEBI" id="CHEBI:60344"/>
    </ligand>
    <ligandPart>
        <name>Fe</name>
        <dbReference type="ChEBI" id="CHEBI:18248"/>
    </ligandPart>
</feature>
<evidence type="ECO:0000256" key="6">
    <source>
        <dbReference type="ARBA" id="ARBA00022837"/>
    </source>
</evidence>
<keyword evidence="12 18" id="KW-0376">Hydrogen peroxide</keyword>
<dbReference type="InterPro" id="IPR019794">
    <property type="entry name" value="Peroxidases_AS"/>
</dbReference>
<feature type="binding site" evidence="14">
    <location>
        <position position="159"/>
    </location>
    <ligand>
        <name>substrate</name>
    </ligand>
</feature>
<comment type="function">
    <text evidence="18">Removal of H(2)O(2), oxidation of toxic reductants, biosynthesis and degradation of lignin, suberization, auxin catabolism, response to environmental stresses such as wounding, pathogen attack and oxidative stress.</text>
</comment>
<dbReference type="SUPFAM" id="SSF48113">
    <property type="entry name" value="Heme-dependent peroxidases"/>
    <property type="match status" value="1"/>
</dbReference>
<evidence type="ECO:0000313" key="21">
    <source>
        <dbReference type="RefSeq" id="XP_039124189.1"/>
    </source>
</evidence>
<feature type="disulfide bond" evidence="17">
    <location>
        <begin position="67"/>
        <end position="72"/>
    </location>
</feature>
<dbReference type="GO" id="GO:0046872">
    <property type="term" value="F:metal ion binding"/>
    <property type="evidence" value="ECO:0007669"/>
    <property type="project" value="UniProtKB-UniRule"/>
</dbReference>
<feature type="binding site" evidence="15">
    <location>
        <position position="84"/>
    </location>
    <ligand>
        <name>Ca(2+)</name>
        <dbReference type="ChEBI" id="CHEBI:29108"/>
        <label>1</label>
    </ligand>
</feature>
<dbReference type="InterPro" id="IPR019793">
    <property type="entry name" value="Peroxidases_heam-ligand_BS"/>
</dbReference>
<keyword evidence="5 15" id="KW-0479">Metal-binding</keyword>
<comment type="catalytic activity">
    <reaction evidence="1 18">
        <text>2 a phenolic donor + H2O2 = 2 a phenolic radical donor + 2 H2O</text>
        <dbReference type="Rhea" id="RHEA:56136"/>
        <dbReference type="ChEBI" id="CHEBI:15377"/>
        <dbReference type="ChEBI" id="CHEBI:16240"/>
        <dbReference type="ChEBI" id="CHEBI:139520"/>
        <dbReference type="ChEBI" id="CHEBI:139521"/>
        <dbReference type="EC" id="1.11.1.7"/>
    </reaction>
</comment>
<dbReference type="InterPro" id="IPR000823">
    <property type="entry name" value="Peroxidase_pln"/>
</dbReference>
<keyword evidence="11" id="KW-0873">Pyrrolidone carboxylic acid</keyword>
<dbReference type="InterPro" id="IPR002016">
    <property type="entry name" value="Haem_peroxidase"/>
</dbReference>